<dbReference type="Pfam" id="PF00182">
    <property type="entry name" value="Glyco_hydro_19"/>
    <property type="match status" value="1"/>
</dbReference>
<sequence>MNRTLLTTLYPKAPSSHIDAIAANGDAVFSSFAITYGTNRLSYFLAQIGHESGGLTIFTENLNYSAQGLAATWPSRYAVKEGSGYKKDANGKYVPNDVANTLNRKPEAIANNCYADRMGNGNEASGDGWRFRGRGYIQITGRDAYRTLGGYCGLDLENNPDMASDPQHALTVACAFWKWKTINPSCDAGDFTKVTKLINGGTNGLADREAWLAKVEDALKSYPPAG</sequence>
<dbReference type="SUPFAM" id="SSF53955">
    <property type="entry name" value="Lysozyme-like"/>
    <property type="match status" value="1"/>
</dbReference>
<accession>A0ABX2TDA4</accession>
<dbReference type="Gene3D" id="1.10.530.10">
    <property type="match status" value="1"/>
</dbReference>
<name>A0ABX2TDA4_9PROT</name>
<feature type="domain" description="Glycoside hydrolase family 19 catalytic" evidence="1">
    <location>
        <begin position="125"/>
        <end position="187"/>
    </location>
</feature>
<dbReference type="InterPro" id="IPR000726">
    <property type="entry name" value="Glyco_hydro_19_cat"/>
</dbReference>
<gene>
    <name evidence="2" type="ORF">HND93_16215</name>
</gene>
<organism evidence="2 3">
    <name type="scientific">Azospirillum oleiclasticum</name>
    <dbReference type="NCBI Taxonomy" id="2735135"/>
    <lineage>
        <taxon>Bacteria</taxon>
        <taxon>Pseudomonadati</taxon>
        <taxon>Pseudomonadota</taxon>
        <taxon>Alphaproteobacteria</taxon>
        <taxon>Rhodospirillales</taxon>
        <taxon>Azospirillaceae</taxon>
        <taxon>Azospirillum</taxon>
    </lineage>
</organism>
<dbReference type="EMBL" id="JABFDB010000011">
    <property type="protein sequence ID" value="NYZ21261.1"/>
    <property type="molecule type" value="Genomic_DNA"/>
</dbReference>
<dbReference type="InterPro" id="IPR052354">
    <property type="entry name" value="Cell_Wall_Dynamics_Protein"/>
</dbReference>
<dbReference type="Proteomes" id="UP000584642">
    <property type="component" value="Unassembled WGS sequence"/>
</dbReference>
<proteinExistence type="predicted"/>
<dbReference type="PANTHER" id="PTHR34408">
    <property type="entry name" value="FAMILY PROTEIN, PUTATIVE-RELATED"/>
    <property type="match status" value="1"/>
</dbReference>
<evidence type="ECO:0000313" key="2">
    <source>
        <dbReference type="EMBL" id="NYZ21261.1"/>
    </source>
</evidence>
<reference evidence="2 3" key="1">
    <citation type="submission" date="2020-05" db="EMBL/GenBank/DDBJ databases">
        <title>Azospirillum oleiclasticum sp. nov, a nitrogen-fixing and heavy crude oil-emulsifying bacterium isolated from the crude oil of Yumen Oilfield.</title>
        <authorList>
            <person name="Wu D."/>
            <person name="Cai M."/>
            <person name="Zhang X."/>
        </authorList>
    </citation>
    <scope>NUCLEOTIDE SEQUENCE [LARGE SCALE GENOMIC DNA]</scope>
    <source>
        <strain evidence="2 3">ROY-1-1-2</strain>
    </source>
</reference>
<dbReference type="InterPro" id="IPR023346">
    <property type="entry name" value="Lysozyme-like_dom_sf"/>
</dbReference>
<keyword evidence="3" id="KW-1185">Reference proteome</keyword>
<dbReference type="PANTHER" id="PTHR34408:SF1">
    <property type="entry name" value="GLYCOSYL HYDROLASE FAMILY 19 DOMAIN-CONTAINING PROTEIN HI_1415"/>
    <property type="match status" value="1"/>
</dbReference>
<evidence type="ECO:0000313" key="3">
    <source>
        <dbReference type="Proteomes" id="UP000584642"/>
    </source>
</evidence>
<comment type="caution">
    <text evidence="2">The sequence shown here is derived from an EMBL/GenBank/DDBJ whole genome shotgun (WGS) entry which is preliminary data.</text>
</comment>
<dbReference type="GO" id="GO:0016787">
    <property type="term" value="F:hydrolase activity"/>
    <property type="evidence" value="ECO:0007669"/>
    <property type="project" value="UniProtKB-KW"/>
</dbReference>
<protein>
    <submittedName>
        <fullName evidence="2">Glycoside hydrolase family 19 protein</fullName>
    </submittedName>
</protein>
<keyword evidence="2" id="KW-0378">Hydrolase</keyword>
<evidence type="ECO:0000259" key="1">
    <source>
        <dbReference type="Pfam" id="PF00182"/>
    </source>
</evidence>
<dbReference type="RefSeq" id="WP_180283033.1">
    <property type="nucleotide sequence ID" value="NZ_JABFDB010000011.1"/>
</dbReference>